<feature type="non-terminal residue" evidence="2">
    <location>
        <position position="1"/>
    </location>
</feature>
<sequence length="197" mass="21810">RKDTLVRNAKERYAQICKEGHSVVGVTSVAKSKGQSKTEDKGETSDGVNEERASTSVRRTKSCEKLREKSGETMERKRESFGDERGCAYPRRARDAKARGGEASCHRTATPTATIEADLSRSRKTEHLYDVRGIYGRTPNRLGRFGEITNTWRDVKRALSLLCVKKFSGSATMLEAPPGSREDLVEAARTPCTPTGK</sequence>
<feature type="region of interest" description="Disordered" evidence="1">
    <location>
        <begin position="25"/>
        <end position="83"/>
    </location>
</feature>
<reference evidence="2 3" key="1">
    <citation type="journal article" date="2014" name="Curr. Biol.">
        <title>The genome of the clonal raider ant Cerapachys biroi.</title>
        <authorList>
            <person name="Oxley P.R."/>
            <person name="Ji L."/>
            <person name="Fetter-Pruneda I."/>
            <person name="McKenzie S.K."/>
            <person name="Li C."/>
            <person name="Hu H."/>
            <person name="Zhang G."/>
            <person name="Kronauer D.J."/>
        </authorList>
    </citation>
    <scope>NUCLEOTIDE SEQUENCE [LARGE SCALE GENOMIC DNA]</scope>
</reference>
<gene>
    <name evidence="2" type="ORF">X777_04847</name>
</gene>
<evidence type="ECO:0000313" key="2">
    <source>
        <dbReference type="EMBL" id="EZA55293.1"/>
    </source>
</evidence>
<dbReference type="EMBL" id="KK107213">
    <property type="protein sequence ID" value="EZA55293.1"/>
    <property type="molecule type" value="Genomic_DNA"/>
</dbReference>
<proteinExistence type="predicted"/>
<feature type="compositionally biased region" description="Basic and acidic residues" evidence="1">
    <location>
        <begin position="36"/>
        <end position="53"/>
    </location>
</feature>
<evidence type="ECO:0000313" key="3">
    <source>
        <dbReference type="Proteomes" id="UP000053097"/>
    </source>
</evidence>
<protein>
    <submittedName>
        <fullName evidence="2">Uncharacterized protein</fullName>
    </submittedName>
</protein>
<name>A0A026WH60_OOCBI</name>
<feature type="compositionally biased region" description="Basic and acidic residues" evidence="1">
    <location>
        <begin position="61"/>
        <end position="83"/>
    </location>
</feature>
<keyword evidence="3" id="KW-1185">Reference proteome</keyword>
<evidence type="ECO:0000256" key="1">
    <source>
        <dbReference type="SAM" id="MobiDB-lite"/>
    </source>
</evidence>
<feature type="non-terminal residue" evidence="2">
    <location>
        <position position="197"/>
    </location>
</feature>
<feature type="region of interest" description="Disordered" evidence="1">
    <location>
        <begin position="174"/>
        <end position="197"/>
    </location>
</feature>
<accession>A0A026WH60</accession>
<organism evidence="2 3">
    <name type="scientific">Ooceraea biroi</name>
    <name type="common">Clonal raider ant</name>
    <name type="synonym">Cerapachys biroi</name>
    <dbReference type="NCBI Taxonomy" id="2015173"/>
    <lineage>
        <taxon>Eukaryota</taxon>
        <taxon>Metazoa</taxon>
        <taxon>Ecdysozoa</taxon>
        <taxon>Arthropoda</taxon>
        <taxon>Hexapoda</taxon>
        <taxon>Insecta</taxon>
        <taxon>Pterygota</taxon>
        <taxon>Neoptera</taxon>
        <taxon>Endopterygota</taxon>
        <taxon>Hymenoptera</taxon>
        <taxon>Apocrita</taxon>
        <taxon>Aculeata</taxon>
        <taxon>Formicoidea</taxon>
        <taxon>Formicidae</taxon>
        <taxon>Dorylinae</taxon>
        <taxon>Ooceraea</taxon>
    </lineage>
</organism>
<dbReference type="AlphaFoldDB" id="A0A026WH60"/>
<dbReference type="Proteomes" id="UP000053097">
    <property type="component" value="Unassembled WGS sequence"/>
</dbReference>